<sequence length="163" mass="18823">MRLYLTGFMGAGKTTIGKALSKQWNIPVVDTDELVELFTGKAIRDIFLEEGEEKFRQYETAALQSIQEDPVIITTGGGAVQKQENREWMLTHGIVLYVYCDVEHIFNRLQGDTSRPLLKDRSAFIELFQSRQAYYKQAHYQIDTTGKCIEHIVEELTFLIKER</sequence>
<dbReference type="EMBL" id="JARULN010000002">
    <property type="protein sequence ID" value="MDG5753320.1"/>
    <property type="molecule type" value="Genomic_DNA"/>
</dbReference>
<keyword evidence="6 7" id="KW-0057">Aromatic amino acid biosynthesis</keyword>
<gene>
    <name evidence="7" type="primary">aroK</name>
    <name evidence="8" type="ORF">P6P90_04835</name>
</gene>
<keyword evidence="4 7" id="KW-0418">Kinase</keyword>
<reference evidence="8 9" key="1">
    <citation type="submission" date="2023-04" db="EMBL/GenBank/DDBJ databases">
        <title>Ectobacillus antri isolated from activated sludge.</title>
        <authorList>
            <person name="Yan P."/>
            <person name="Liu X."/>
        </authorList>
    </citation>
    <scope>NUCLEOTIDE SEQUENCE [LARGE SCALE GENOMIC DNA]</scope>
    <source>
        <strain evidence="8 9">C18H</strain>
    </source>
</reference>
<dbReference type="HAMAP" id="MF_00109">
    <property type="entry name" value="Shikimate_kinase"/>
    <property type="match status" value="1"/>
</dbReference>
<dbReference type="Gene3D" id="3.40.50.300">
    <property type="entry name" value="P-loop containing nucleotide triphosphate hydrolases"/>
    <property type="match status" value="1"/>
</dbReference>
<evidence type="ECO:0000256" key="2">
    <source>
        <dbReference type="ARBA" id="ARBA00022679"/>
    </source>
</evidence>
<dbReference type="GO" id="GO:0004765">
    <property type="term" value="F:shikimate kinase activity"/>
    <property type="evidence" value="ECO:0007669"/>
    <property type="project" value="UniProtKB-EC"/>
</dbReference>
<feature type="binding site" evidence="7">
    <location>
        <position position="56"/>
    </location>
    <ligand>
        <name>substrate</name>
    </ligand>
</feature>
<comment type="subunit">
    <text evidence="7">Monomer.</text>
</comment>
<protein>
    <recommendedName>
        <fullName evidence="7">Shikimate kinase</fullName>
        <shortName evidence="7">SK</shortName>
        <ecNumber evidence="7">2.7.1.71</ecNumber>
    </recommendedName>
</protein>
<comment type="similarity">
    <text evidence="7">Belongs to the shikimate kinase family.</text>
</comment>
<dbReference type="InterPro" id="IPR000623">
    <property type="entry name" value="Shikimate_kinase/TSH1"/>
</dbReference>
<comment type="pathway">
    <text evidence="7">Metabolic intermediate biosynthesis; chorismate biosynthesis; chorismate from D-erythrose 4-phosphate and phosphoenolpyruvate: step 5/7.</text>
</comment>
<dbReference type="InterPro" id="IPR031322">
    <property type="entry name" value="Shikimate/glucono_kinase"/>
</dbReference>
<dbReference type="PANTHER" id="PTHR21087:SF16">
    <property type="entry name" value="SHIKIMATE KINASE 1, CHLOROPLASTIC"/>
    <property type="match status" value="1"/>
</dbReference>
<evidence type="ECO:0000256" key="4">
    <source>
        <dbReference type="ARBA" id="ARBA00022777"/>
    </source>
</evidence>
<dbReference type="Proteomes" id="UP001218246">
    <property type="component" value="Unassembled WGS sequence"/>
</dbReference>
<evidence type="ECO:0000256" key="7">
    <source>
        <dbReference type="HAMAP-Rule" id="MF_00109"/>
    </source>
</evidence>
<keyword evidence="7" id="KW-0479">Metal-binding</keyword>
<keyword evidence="7" id="KW-0963">Cytoplasm</keyword>
<comment type="cofactor">
    <cofactor evidence="7">
        <name>Mg(2+)</name>
        <dbReference type="ChEBI" id="CHEBI:18420"/>
    </cofactor>
    <text evidence="7">Binds 1 Mg(2+) ion per subunit.</text>
</comment>
<feature type="binding site" evidence="7">
    <location>
        <position position="77"/>
    </location>
    <ligand>
        <name>substrate</name>
    </ligand>
</feature>
<name>A0ABT6H3W3_9BACI</name>
<dbReference type="PRINTS" id="PR01100">
    <property type="entry name" value="SHIKIMTKNASE"/>
</dbReference>
<feature type="binding site" evidence="7">
    <location>
        <position position="115"/>
    </location>
    <ligand>
        <name>ATP</name>
        <dbReference type="ChEBI" id="CHEBI:30616"/>
    </ligand>
</feature>
<dbReference type="RefSeq" id="WP_124563409.1">
    <property type="nucleotide sequence ID" value="NZ_JARRRY010000001.1"/>
</dbReference>
<evidence type="ECO:0000256" key="5">
    <source>
        <dbReference type="ARBA" id="ARBA00022840"/>
    </source>
</evidence>
<dbReference type="Pfam" id="PF01202">
    <property type="entry name" value="SKI"/>
    <property type="match status" value="1"/>
</dbReference>
<comment type="subcellular location">
    <subcellularLocation>
        <location evidence="7">Cytoplasm</location>
    </subcellularLocation>
</comment>
<feature type="binding site" evidence="7">
    <location>
        <begin position="10"/>
        <end position="15"/>
    </location>
    <ligand>
        <name>ATP</name>
        <dbReference type="ChEBI" id="CHEBI:30616"/>
    </ligand>
</feature>
<proteinExistence type="inferred from homology"/>
<keyword evidence="5 7" id="KW-0067">ATP-binding</keyword>
<feature type="binding site" evidence="7">
    <location>
        <position position="14"/>
    </location>
    <ligand>
        <name>Mg(2+)</name>
        <dbReference type="ChEBI" id="CHEBI:18420"/>
    </ligand>
</feature>
<dbReference type="SUPFAM" id="SSF52540">
    <property type="entry name" value="P-loop containing nucleoside triphosphate hydrolases"/>
    <property type="match status" value="1"/>
</dbReference>
<evidence type="ECO:0000313" key="9">
    <source>
        <dbReference type="Proteomes" id="UP001218246"/>
    </source>
</evidence>
<keyword evidence="9" id="KW-1185">Reference proteome</keyword>
<dbReference type="InterPro" id="IPR027417">
    <property type="entry name" value="P-loop_NTPase"/>
</dbReference>
<accession>A0ABT6H3W3</accession>
<keyword evidence="2 7" id="KW-0808">Transferase</keyword>
<evidence type="ECO:0000256" key="6">
    <source>
        <dbReference type="ARBA" id="ARBA00023141"/>
    </source>
</evidence>
<evidence type="ECO:0000256" key="1">
    <source>
        <dbReference type="ARBA" id="ARBA00022605"/>
    </source>
</evidence>
<dbReference type="EC" id="2.7.1.71" evidence="7"/>
<keyword evidence="3 7" id="KW-0547">Nucleotide-binding</keyword>
<feature type="binding site" evidence="7">
    <location>
        <position position="32"/>
    </location>
    <ligand>
        <name>substrate</name>
    </ligand>
</feature>
<comment type="function">
    <text evidence="7">Catalyzes the specific phosphorylation of the 3-hydroxyl group of shikimic acid using ATP as a cosubstrate.</text>
</comment>
<comment type="caution">
    <text evidence="8">The sequence shown here is derived from an EMBL/GenBank/DDBJ whole genome shotgun (WGS) entry which is preliminary data.</text>
</comment>
<dbReference type="PANTHER" id="PTHR21087">
    <property type="entry name" value="SHIKIMATE KINASE"/>
    <property type="match status" value="1"/>
</dbReference>
<feature type="binding site" evidence="7">
    <location>
        <position position="131"/>
    </location>
    <ligand>
        <name>substrate</name>
    </ligand>
</feature>
<evidence type="ECO:0000256" key="3">
    <source>
        <dbReference type="ARBA" id="ARBA00022741"/>
    </source>
</evidence>
<keyword evidence="1 7" id="KW-0028">Amino-acid biosynthesis</keyword>
<dbReference type="CDD" id="cd00464">
    <property type="entry name" value="SK"/>
    <property type="match status" value="1"/>
</dbReference>
<organism evidence="8 9">
    <name type="scientific">Ectobacillus antri</name>
    <dbReference type="NCBI Taxonomy" id="2486280"/>
    <lineage>
        <taxon>Bacteria</taxon>
        <taxon>Bacillati</taxon>
        <taxon>Bacillota</taxon>
        <taxon>Bacilli</taxon>
        <taxon>Bacillales</taxon>
        <taxon>Bacillaceae</taxon>
        <taxon>Ectobacillus</taxon>
    </lineage>
</organism>
<evidence type="ECO:0000313" key="8">
    <source>
        <dbReference type="EMBL" id="MDG5753320.1"/>
    </source>
</evidence>
<comment type="catalytic activity">
    <reaction evidence="7">
        <text>shikimate + ATP = 3-phosphoshikimate + ADP + H(+)</text>
        <dbReference type="Rhea" id="RHEA:13121"/>
        <dbReference type="ChEBI" id="CHEBI:15378"/>
        <dbReference type="ChEBI" id="CHEBI:30616"/>
        <dbReference type="ChEBI" id="CHEBI:36208"/>
        <dbReference type="ChEBI" id="CHEBI:145989"/>
        <dbReference type="ChEBI" id="CHEBI:456216"/>
        <dbReference type="EC" id="2.7.1.71"/>
    </reaction>
</comment>
<keyword evidence="7" id="KW-0460">Magnesium</keyword>
<comment type="caution">
    <text evidence="7">Lacks conserved residue(s) required for the propagation of feature annotation.</text>
</comment>